<name>A0A8J2VVC7_9NEOP</name>
<dbReference type="EMBL" id="CAKASE010000078">
    <property type="protein sequence ID" value="CAG9579134.1"/>
    <property type="molecule type" value="Genomic_DNA"/>
</dbReference>
<reference evidence="2" key="1">
    <citation type="submission" date="2021-09" db="EMBL/GenBank/DDBJ databases">
        <authorList>
            <person name="Martin H S."/>
        </authorList>
    </citation>
    <scope>NUCLEOTIDE SEQUENCE</scope>
</reference>
<evidence type="ECO:0000313" key="2">
    <source>
        <dbReference type="EMBL" id="CAG9579134.1"/>
    </source>
</evidence>
<protein>
    <submittedName>
        <fullName evidence="2">(African queen) hypothetical protein</fullName>
    </submittedName>
</protein>
<organism evidence="2 3">
    <name type="scientific">Danaus chrysippus</name>
    <name type="common">African queen</name>
    <dbReference type="NCBI Taxonomy" id="151541"/>
    <lineage>
        <taxon>Eukaryota</taxon>
        <taxon>Metazoa</taxon>
        <taxon>Ecdysozoa</taxon>
        <taxon>Arthropoda</taxon>
        <taxon>Hexapoda</taxon>
        <taxon>Insecta</taxon>
        <taxon>Pterygota</taxon>
        <taxon>Neoptera</taxon>
        <taxon>Endopterygota</taxon>
        <taxon>Lepidoptera</taxon>
        <taxon>Glossata</taxon>
        <taxon>Ditrysia</taxon>
        <taxon>Papilionoidea</taxon>
        <taxon>Nymphalidae</taxon>
        <taxon>Danainae</taxon>
        <taxon>Danaini</taxon>
        <taxon>Danaina</taxon>
        <taxon>Danaus</taxon>
        <taxon>Anosia</taxon>
    </lineage>
</organism>
<accession>A0A8J2VVC7</accession>
<comment type="caution">
    <text evidence="2">The sequence shown here is derived from an EMBL/GenBank/DDBJ whole genome shotgun (WGS) entry which is preliminary data.</text>
</comment>
<gene>
    <name evidence="2" type="ORF">DCHRY22_LOCUS13111</name>
</gene>
<feature type="region of interest" description="Disordered" evidence="1">
    <location>
        <begin position="67"/>
        <end position="90"/>
    </location>
</feature>
<proteinExistence type="predicted"/>
<sequence>MAVFITTIADFSGVAHPFPCPLPHTPPPDHPPVTVPGGLQRCNCALLNHNVMFRAQTDRAAEALLTPGASPPAARPPPTTSYPLRCNFNK</sequence>
<evidence type="ECO:0000256" key="1">
    <source>
        <dbReference type="SAM" id="MobiDB-lite"/>
    </source>
</evidence>
<evidence type="ECO:0000313" key="3">
    <source>
        <dbReference type="Proteomes" id="UP000789524"/>
    </source>
</evidence>
<dbReference type="AlphaFoldDB" id="A0A8J2VVC7"/>
<feature type="compositionally biased region" description="Pro residues" evidence="1">
    <location>
        <begin position="69"/>
        <end position="80"/>
    </location>
</feature>
<keyword evidence="3" id="KW-1185">Reference proteome</keyword>
<dbReference type="Proteomes" id="UP000789524">
    <property type="component" value="Unassembled WGS sequence"/>
</dbReference>